<reference evidence="6 7" key="1">
    <citation type="submission" date="2012-05" db="EMBL/GenBank/DDBJ databases">
        <title>Recombination and specialization in a pathogen metapopulation.</title>
        <authorList>
            <person name="Gardiner A."/>
            <person name="Kemen E."/>
            <person name="Schultz-Larsen T."/>
            <person name="MacLean D."/>
            <person name="Van Oosterhout C."/>
            <person name="Jones J.D.G."/>
        </authorList>
    </citation>
    <scope>NUCLEOTIDE SEQUENCE [LARGE SCALE GENOMIC DNA]</scope>
    <source>
        <strain evidence="6 7">Ac Nc2</strain>
    </source>
</reference>
<proteinExistence type="predicted"/>
<evidence type="ECO:0000313" key="6">
    <source>
        <dbReference type="EMBL" id="CCI42273.1"/>
    </source>
</evidence>
<evidence type="ECO:0000313" key="7">
    <source>
        <dbReference type="Proteomes" id="UP000053237"/>
    </source>
</evidence>
<keyword evidence="7" id="KW-1185">Reference proteome</keyword>
<dbReference type="InterPro" id="IPR045379">
    <property type="entry name" value="Crinkler_N"/>
</dbReference>
<dbReference type="GO" id="GO:0005576">
    <property type="term" value="C:extracellular region"/>
    <property type="evidence" value="ECO:0007669"/>
    <property type="project" value="UniProtKB-SubCell"/>
</dbReference>
<feature type="chain" id="PRO_5001529291" description="Crinkler effector protein N-terminal domain-containing protein" evidence="4">
    <location>
        <begin position="20"/>
        <end position="209"/>
    </location>
</feature>
<evidence type="ECO:0000256" key="4">
    <source>
        <dbReference type="SAM" id="SignalP"/>
    </source>
</evidence>
<dbReference type="InParanoid" id="A0A024G6H0"/>
<gene>
    <name evidence="6" type="ORF">BN9_030570</name>
</gene>
<evidence type="ECO:0000256" key="3">
    <source>
        <dbReference type="ARBA" id="ARBA00022525"/>
    </source>
</evidence>
<keyword evidence="3" id="KW-0964">Secreted</keyword>
<dbReference type="Proteomes" id="UP000053237">
    <property type="component" value="Unassembled WGS sequence"/>
</dbReference>
<keyword evidence="4" id="KW-0732">Signal</keyword>
<dbReference type="AlphaFoldDB" id="A0A024G6H0"/>
<name>A0A024G6H0_9STRA</name>
<protein>
    <recommendedName>
        <fullName evidence="5">Crinkler effector protein N-terminal domain-containing protein</fullName>
    </recommendedName>
</protein>
<feature type="domain" description="Crinkler effector protein N-terminal" evidence="5">
    <location>
        <begin position="3"/>
        <end position="109"/>
    </location>
</feature>
<comment type="caution">
    <text evidence="6">The sequence shown here is derived from an EMBL/GenBank/DDBJ whole genome shotgun (WGS) entry which is preliminary data.</text>
</comment>
<dbReference type="GO" id="GO:0043657">
    <property type="term" value="C:host cell"/>
    <property type="evidence" value="ECO:0007669"/>
    <property type="project" value="UniProtKB-SubCell"/>
</dbReference>
<evidence type="ECO:0000259" key="5">
    <source>
        <dbReference type="Pfam" id="PF20147"/>
    </source>
</evidence>
<comment type="subcellular location">
    <subcellularLocation>
        <location evidence="1">Host cell</location>
    </subcellularLocation>
    <subcellularLocation>
        <location evidence="2">Secreted</location>
    </subcellularLocation>
</comment>
<feature type="signal peptide" evidence="4">
    <location>
        <begin position="1"/>
        <end position="19"/>
    </location>
</feature>
<accession>A0A024G6H0</accession>
<evidence type="ECO:0000256" key="2">
    <source>
        <dbReference type="ARBA" id="ARBA00004613"/>
    </source>
</evidence>
<dbReference type="EMBL" id="CAIX01000031">
    <property type="protein sequence ID" value="CCI42273.1"/>
    <property type="molecule type" value="Genomic_DNA"/>
</dbReference>
<dbReference type="OrthoDB" id="125307at2759"/>
<organism evidence="6 7">
    <name type="scientific">Albugo candida</name>
    <dbReference type="NCBI Taxonomy" id="65357"/>
    <lineage>
        <taxon>Eukaryota</taxon>
        <taxon>Sar</taxon>
        <taxon>Stramenopiles</taxon>
        <taxon>Oomycota</taxon>
        <taxon>Peronosporomycetes</taxon>
        <taxon>Albuginales</taxon>
        <taxon>Albuginaceae</taxon>
        <taxon>Albugo</taxon>
    </lineage>
</organism>
<sequence>MLLVCMLVGVAGNVFSVEADDHKIVDTVKDEIKKKKPNAVKCDADELELYLAKRNGVRLTYASDDVEWLSEGETTHVQDLIEGKGLPPVESIIDVFHGINDALRVIHVLKRKWADLKEYIVPSAFGSYKAHNGFVATREKYKGQIQCHRPDDSNQLTNLIPIVLLNETFIQFDYNCQHIDIGKADFDFVAELCEISSTPSEDEADSADE</sequence>
<dbReference type="Pfam" id="PF20147">
    <property type="entry name" value="Crinkler"/>
    <property type="match status" value="1"/>
</dbReference>
<evidence type="ECO:0000256" key="1">
    <source>
        <dbReference type="ARBA" id="ARBA00004340"/>
    </source>
</evidence>